<evidence type="ECO:0000313" key="1">
    <source>
        <dbReference type="EMBL" id="ATQ56444.1"/>
    </source>
</evidence>
<dbReference type="EMBL" id="CP024422">
    <property type="protein sequence ID" value="ATQ56444.1"/>
    <property type="molecule type" value="Genomic_DNA"/>
</dbReference>
<protein>
    <submittedName>
        <fullName evidence="1">Phage tail protein</fullName>
    </submittedName>
</protein>
<reference evidence="1 2" key="1">
    <citation type="submission" date="2017-10" db="EMBL/GenBank/DDBJ databases">
        <title>Complete genome sequence of Paracoccus yeei TT13 isolated from human skin.</title>
        <authorList>
            <person name="Lee K."/>
            <person name="Lim J.Y."/>
            <person name="Hwang I."/>
        </authorList>
    </citation>
    <scope>NUCLEOTIDE SEQUENCE [LARGE SCALE GENOMIC DNA]</scope>
    <source>
        <strain evidence="1 2">TT13</strain>
    </source>
</reference>
<evidence type="ECO:0000313" key="2">
    <source>
        <dbReference type="Proteomes" id="UP000229314"/>
    </source>
</evidence>
<gene>
    <name evidence="1" type="ORF">PYTT13_11955</name>
</gene>
<dbReference type="AlphaFoldDB" id="A0A2D2C1R7"/>
<accession>A0A2D2C1R7</accession>
<dbReference type="RefSeq" id="WP_099649252.1">
    <property type="nucleotide sequence ID" value="NZ_CP024422.1"/>
</dbReference>
<proteinExistence type="predicted"/>
<dbReference type="SUPFAM" id="SSF69279">
    <property type="entry name" value="Phage tail proteins"/>
    <property type="match status" value="1"/>
</dbReference>
<dbReference type="Pfam" id="PF05954">
    <property type="entry name" value="Phage_GPD"/>
    <property type="match status" value="1"/>
</dbReference>
<name>A0A2D2C1R7_9RHOB</name>
<dbReference type="Proteomes" id="UP000229314">
    <property type="component" value="Chromosome"/>
</dbReference>
<dbReference type="GeneID" id="78898372"/>
<sequence>MTPAFRIVVDGADRTAVLADRLLSILVTDEDGTKADRVEIELDDRDGRLAFPALEARLEVSLGFAGQPLALMGVYAVDGVSGTGPSQRMTITATAADLKGDIRAPRTRAWEQKTLPSIVGTIAGEAGLKAVIGDSLRAVRWDYLAQTAESNLHFLTRIAAELDATCKPAGGALVVQRRGEGKTAAGDALTPPTIPRRRLSDWSWSWKGRTVYRAAEAEWTETGKGVTHKVKVGKGKPLKKIRHPYASEAEATRAAEAALSGAGRAAMELSATLAGFEPGLLGGASVVVQGLRPELNGEWHLKSVSHRLDGGGLVTEFQAERGHED</sequence>
<organism evidence="1 2">
    <name type="scientific">Paracoccus yeei</name>
    <dbReference type="NCBI Taxonomy" id="147645"/>
    <lineage>
        <taxon>Bacteria</taxon>
        <taxon>Pseudomonadati</taxon>
        <taxon>Pseudomonadota</taxon>
        <taxon>Alphaproteobacteria</taxon>
        <taxon>Rhodobacterales</taxon>
        <taxon>Paracoccaceae</taxon>
        <taxon>Paracoccus</taxon>
    </lineage>
</organism>